<dbReference type="VEuPathDB" id="AmoebaDB:EIN_252130"/>
<proteinExistence type="predicted"/>
<dbReference type="InterPro" id="IPR000219">
    <property type="entry name" value="DH_dom"/>
</dbReference>
<dbReference type="OMA" id="VMDRRMT"/>
<dbReference type="PROSITE" id="PS50010">
    <property type="entry name" value="DH_2"/>
    <property type="match status" value="1"/>
</dbReference>
<dbReference type="AlphaFoldDB" id="A0A0A1UGN2"/>
<dbReference type="GO" id="GO:0005737">
    <property type="term" value="C:cytoplasm"/>
    <property type="evidence" value="ECO:0007669"/>
    <property type="project" value="TreeGrafter"/>
</dbReference>
<evidence type="ECO:0000313" key="2">
    <source>
        <dbReference type="EMBL" id="ELP95009.1"/>
    </source>
</evidence>
<dbReference type="OrthoDB" id="4066896at2759"/>
<feature type="domain" description="DH" evidence="1">
    <location>
        <begin position="296"/>
        <end position="526"/>
    </location>
</feature>
<name>A0A0A1UGN2_ENTIV</name>
<dbReference type="RefSeq" id="XP_004261780.1">
    <property type="nucleotide sequence ID" value="XM_004261732.1"/>
</dbReference>
<gene>
    <name evidence="2" type="ORF">EIN_252130</name>
</gene>
<reference evidence="2 3" key="1">
    <citation type="submission" date="2012-10" db="EMBL/GenBank/DDBJ databases">
        <authorList>
            <person name="Zafar N."/>
            <person name="Inman J."/>
            <person name="Hall N."/>
            <person name="Lorenzi H."/>
            <person name="Caler E."/>
        </authorList>
    </citation>
    <scope>NUCLEOTIDE SEQUENCE [LARGE SCALE GENOMIC DNA]</scope>
    <source>
        <strain evidence="2 3">IP1</strain>
    </source>
</reference>
<organism evidence="2 3">
    <name type="scientific">Entamoeba invadens IP1</name>
    <dbReference type="NCBI Taxonomy" id="370355"/>
    <lineage>
        <taxon>Eukaryota</taxon>
        <taxon>Amoebozoa</taxon>
        <taxon>Evosea</taxon>
        <taxon>Archamoebae</taxon>
        <taxon>Mastigamoebida</taxon>
        <taxon>Entamoebidae</taxon>
        <taxon>Entamoeba</taxon>
    </lineage>
</organism>
<dbReference type="InterPro" id="IPR035899">
    <property type="entry name" value="DBL_dom_sf"/>
</dbReference>
<dbReference type="Pfam" id="PF00621">
    <property type="entry name" value="RhoGEF"/>
    <property type="match status" value="1"/>
</dbReference>
<dbReference type="SUPFAM" id="SSF48065">
    <property type="entry name" value="DBL homology domain (DH-domain)"/>
    <property type="match status" value="1"/>
</dbReference>
<dbReference type="PANTHER" id="PTHR12673">
    <property type="entry name" value="FACIOGENITAL DYSPLASIA PROTEIN"/>
    <property type="match status" value="1"/>
</dbReference>
<dbReference type="GO" id="GO:0005085">
    <property type="term" value="F:guanyl-nucleotide exchange factor activity"/>
    <property type="evidence" value="ECO:0007669"/>
    <property type="project" value="InterPro"/>
</dbReference>
<keyword evidence="3" id="KW-1185">Reference proteome</keyword>
<accession>A0A0A1UGN2</accession>
<dbReference type="Proteomes" id="UP000014680">
    <property type="component" value="Unassembled WGS sequence"/>
</dbReference>
<dbReference type="KEGG" id="eiv:EIN_252130"/>
<sequence>MIGVEQTQNVDKYYSAWFSYNTRPVTQVIRFEVNGNLFELDKSVVTMERVEKSVLQYVLLKKKDEVDRGDIIHIPGNRTEEKQWKIYFNYISGECIYDRLFSLRKAIEKVVVLLYFGVSLPEILVYLGVSRETQPLIVGRLLMVMDKRMVSSITQLDKEKTWSDYFRRGVQHLVKVPESLTDYYSNSDNVKTMCEYYGLRSELDTMIEEKVKQVEENERSRIPLSLFFGSLGVKKETNVVDMEKMRRLNEMKKKKNFVKINVEEIRLDKLSNLIYCQRRIRLFVSYSKYSFRLLQLSRNHFTEYVDTERSFCNWMKLFKEVFRDKFMVEVNAGHMEQSTVDGIFLNLLAVIENSEKLERELRPYVTKFRCDTCTGKAIEDTAKFVGALVPFTNDYQPALETFNSVKETPMVQSILIQTTDGQNTQNAANRSRCQSEFEAFKQQIGDGKMSYIERLMYESLEAKLKACPNAAKDFTSLLIMPAQRCMRYGTMLEPMVKDMGKLHPDYAPTVSAYKCFKTFAKYTNDNGAMRSALINLAKTFNYTKLAVLGRYLSKQEEGEYEKEKHVIFLLNDSIAFVKEKVYIQAKTKKDKTKVKPLQFQINHQTTVKRSIDTLMINNVVEISNTKSGKTSLAIKLSSVEVAKTWEEEINVNVSLRFFDLNYESAWLDQYKKK</sequence>
<protein>
    <recommendedName>
        <fullName evidence="1">DH domain-containing protein</fullName>
    </recommendedName>
</protein>
<dbReference type="InterPro" id="IPR051092">
    <property type="entry name" value="FYVE_RhoGEF_PH"/>
</dbReference>
<dbReference type="PANTHER" id="PTHR12673:SF263">
    <property type="entry name" value="PLECKSTRIN DOMAIN-CONTAINING PROTEIN"/>
    <property type="match status" value="1"/>
</dbReference>
<dbReference type="EMBL" id="KB206169">
    <property type="protein sequence ID" value="ELP95009.1"/>
    <property type="molecule type" value="Genomic_DNA"/>
</dbReference>
<evidence type="ECO:0000313" key="3">
    <source>
        <dbReference type="Proteomes" id="UP000014680"/>
    </source>
</evidence>
<dbReference type="Gene3D" id="1.20.900.10">
    <property type="entry name" value="Dbl homology (DH) domain"/>
    <property type="match status" value="1"/>
</dbReference>
<dbReference type="GeneID" id="14893865"/>
<evidence type="ECO:0000259" key="1">
    <source>
        <dbReference type="PROSITE" id="PS50010"/>
    </source>
</evidence>